<dbReference type="Gene3D" id="3.30.420.10">
    <property type="entry name" value="Ribonuclease H-like superfamily/Ribonuclease H"/>
    <property type="match status" value="1"/>
</dbReference>
<dbReference type="Pfam" id="PF14223">
    <property type="entry name" value="Retrotran_gag_2"/>
    <property type="match status" value="1"/>
</dbReference>
<dbReference type="AlphaFoldDB" id="A0A371HT90"/>
<organism evidence="1 2">
    <name type="scientific">Mucuna pruriens</name>
    <name type="common">Velvet bean</name>
    <name type="synonym">Dolichos pruriens</name>
    <dbReference type="NCBI Taxonomy" id="157652"/>
    <lineage>
        <taxon>Eukaryota</taxon>
        <taxon>Viridiplantae</taxon>
        <taxon>Streptophyta</taxon>
        <taxon>Embryophyta</taxon>
        <taxon>Tracheophyta</taxon>
        <taxon>Spermatophyta</taxon>
        <taxon>Magnoliopsida</taxon>
        <taxon>eudicotyledons</taxon>
        <taxon>Gunneridae</taxon>
        <taxon>Pentapetalae</taxon>
        <taxon>rosids</taxon>
        <taxon>fabids</taxon>
        <taxon>Fabales</taxon>
        <taxon>Fabaceae</taxon>
        <taxon>Papilionoideae</taxon>
        <taxon>50 kb inversion clade</taxon>
        <taxon>NPAAA clade</taxon>
        <taxon>indigoferoid/millettioid clade</taxon>
        <taxon>Phaseoleae</taxon>
        <taxon>Mucuna</taxon>
    </lineage>
</organism>
<gene>
    <name evidence="1" type="ORF">CR513_10086</name>
</gene>
<sequence>MNESMIEVILDLENIEVTIDDEDQLVVLLSSLLDSYEHFVDIMMFGKKSLTMEKVQIALASKELTTEVDTKDTNAENLTARGHLEKRISKRGKNKEKPQEENTTVVNGSESVEVLTMTTQEARKEWILDSWCSFHLTLIRTEGGSVLLRNNKSFKVIAAGTIRLKLHDGIERILDDVRSRYYFKGEKGKLEIIKGLVVTERKVKKLRIDNGLEYFSEQFKKFCDNEGIARHKIVARTSQ</sequence>
<evidence type="ECO:0000313" key="2">
    <source>
        <dbReference type="Proteomes" id="UP000257109"/>
    </source>
</evidence>
<keyword evidence="2" id="KW-1185">Reference proteome</keyword>
<dbReference type="Proteomes" id="UP000257109">
    <property type="component" value="Unassembled WGS sequence"/>
</dbReference>
<proteinExistence type="predicted"/>
<accession>A0A371HT90</accession>
<dbReference type="SUPFAM" id="SSF53098">
    <property type="entry name" value="Ribonuclease H-like"/>
    <property type="match status" value="1"/>
</dbReference>
<comment type="caution">
    <text evidence="1">The sequence shown here is derived from an EMBL/GenBank/DDBJ whole genome shotgun (WGS) entry which is preliminary data.</text>
</comment>
<evidence type="ECO:0008006" key="3">
    <source>
        <dbReference type="Google" id="ProtNLM"/>
    </source>
</evidence>
<dbReference type="GO" id="GO:0003676">
    <property type="term" value="F:nucleic acid binding"/>
    <property type="evidence" value="ECO:0007669"/>
    <property type="project" value="InterPro"/>
</dbReference>
<name>A0A371HT90_MUCPR</name>
<feature type="non-terminal residue" evidence="1">
    <location>
        <position position="1"/>
    </location>
</feature>
<protein>
    <recommendedName>
        <fullName evidence="3">Integrase catalytic domain-containing protein</fullName>
    </recommendedName>
</protein>
<evidence type="ECO:0000313" key="1">
    <source>
        <dbReference type="EMBL" id="RDY05996.1"/>
    </source>
</evidence>
<dbReference type="InterPro" id="IPR036397">
    <property type="entry name" value="RNaseH_sf"/>
</dbReference>
<dbReference type="OrthoDB" id="8042871at2759"/>
<dbReference type="InterPro" id="IPR012337">
    <property type="entry name" value="RNaseH-like_sf"/>
</dbReference>
<dbReference type="EMBL" id="QJKJ01001767">
    <property type="protein sequence ID" value="RDY05996.1"/>
    <property type="molecule type" value="Genomic_DNA"/>
</dbReference>
<reference evidence="1" key="1">
    <citation type="submission" date="2018-05" db="EMBL/GenBank/DDBJ databases">
        <title>Draft genome of Mucuna pruriens seed.</title>
        <authorList>
            <person name="Nnadi N.E."/>
            <person name="Vos R."/>
            <person name="Hasami M.H."/>
            <person name="Devisetty U.K."/>
            <person name="Aguiy J.C."/>
        </authorList>
    </citation>
    <scope>NUCLEOTIDE SEQUENCE [LARGE SCALE GENOMIC DNA]</scope>
    <source>
        <strain evidence="1">JCA_2017</strain>
    </source>
</reference>